<dbReference type="SUPFAM" id="SSF53448">
    <property type="entry name" value="Nucleotide-diphospho-sugar transferases"/>
    <property type="match status" value="1"/>
</dbReference>
<keyword evidence="2" id="KW-1015">Disulfide bond</keyword>
<evidence type="ECO:0008006" key="8">
    <source>
        <dbReference type="Google" id="ProtNLM"/>
    </source>
</evidence>
<comment type="caution">
    <text evidence="6">The sequence shown here is derived from an EMBL/GenBank/DDBJ whole genome shotgun (WGS) entry which is preliminary data.</text>
</comment>
<name>A0A813GYK7_POLGL</name>
<dbReference type="PANTHER" id="PTHR11675:SF119">
    <property type="entry name" value="POLYPEPTIDE N-ACETYLGALACTOSAMINYLTRANSFERASE 2"/>
    <property type="match status" value="1"/>
</dbReference>
<dbReference type="Gene3D" id="3.90.550.10">
    <property type="entry name" value="Spore Coat Polysaccharide Biosynthesis Protein SpsA, Chain A"/>
    <property type="match status" value="1"/>
</dbReference>
<evidence type="ECO:0000256" key="2">
    <source>
        <dbReference type="ARBA" id="ARBA00023157"/>
    </source>
</evidence>
<sequence length="1015" mass="110633">VSGVKEANSEDLSQLRSALEAARWQAEVYIREQQDAVREVCLRQRENARVAKRHGEARQEALELAVRLEALKAAEAGAPAREAELQAVRRRYALLQQTAAEWREALVQKKGDCDAWRRRAEQKGAGGTRSAEQLQLEAEMQALTLPMEPASPAPGSGRRQRGFERGPGPAHSFLEGFGYEAKANMAFAGQGQSVTITRVRKHPTVVWSPHTFEDAPADAFAADTAEATSAAKSAPAGASEVLRPARGIGLNPSKGGSQERCHMPHLHVGLQRAGAALVDAAIAVYAEFESLVGSEVRPQSHPAGEGTARRGAMAQLQVALRILLLPAAELEFLQTNDGFDLYTCLVPGVTMLAGLSSGAVSLALSSVAVLFEVFIAATAPAKRRGGSNLRNFMLRAGALYMVQIWSLVLRETMSPEPEEPSAPRRVSLDAAAHMRGGALAEPFAPAPPPSPPPPPPPPPPQQPVDYSVTGFDLDAPPESLRWSPKSISVVLPCAEERDLAMKTVMSVFQNTPKDLLHEIVVVDDGSNPPLSVTHLNADFQAKYKVKIMRHDQTKGLISAKNTGGDAATGDIVVFFDCHVAPQKNWHEDFVNLIGENYRRMVIPQITALDIDTWTQIGSGGGMSKCYLTLDGDFKWGGTDDMYMGMLSGGLAGMSKRWWEESGGFDTNMFGWGGENIDQGVRMWVCGGEIVAAPHAQVAHMWRTGSAKTSARYKHVGDTTLNRARAMNAWMGEFAQKLDDFPNFKSRKDRGGPGWLGDMSSFQKVKDRLNGCRPFSWYLRRFKVVYEDAGLIPPDIFMIREESSGKCLRYLGGASTSGAGREGVKLAPCDEKNDRMFWHLGNRNSRTKKCCGGLRAWNTDQCFEGGQGGGKAVTGICELSGENSRQRWALQPDGQLQRGSQCIGPGDKEGDLVEKPCISFRSKGGARFTKQGARVPIETELYRKSQKEHPEIFTLLNAQLKAAENNAPCATWSLVPAWVPSAACFLWRRWQSMQPYSLDGLVVTLAASTAQHFNLC</sequence>
<dbReference type="AlphaFoldDB" id="A0A813GYK7"/>
<feature type="region of interest" description="Disordered" evidence="3">
    <location>
        <begin position="231"/>
        <end position="259"/>
    </location>
</feature>
<dbReference type="Pfam" id="PF02709">
    <property type="entry name" value="Glyco_transf_7C"/>
    <property type="match status" value="1"/>
</dbReference>
<evidence type="ECO:0000256" key="1">
    <source>
        <dbReference type="ARBA" id="ARBA00022679"/>
    </source>
</evidence>
<proteinExistence type="predicted"/>
<organism evidence="6 7">
    <name type="scientific">Polarella glacialis</name>
    <name type="common">Dinoflagellate</name>
    <dbReference type="NCBI Taxonomy" id="89957"/>
    <lineage>
        <taxon>Eukaryota</taxon>
        <taxon>Sar</taxon>
        <taxon>Alveolata</taxon>
        <taxon>Dinophyceae</taxon>
        <taxon>Suessiales</taxon>
        <taxon>Suessiaceae</taxon>
        <taxon>Polarella</taxon>
    </lineage>
</organism>
<dbReference type="Proteomes" id="UP000626109">
    <property type="component" value="Unassembled WGS sequence"/>
</dbReference>
<dbReference type="GO" id="GO:0006493">
    <property type="term" value="P:protein O-linked glycosylation"/>
    <property type="evidence" value="ECO:0007669"/>
    <property type="project" value="TreeGrafter"/>
</dbReference>
<reference evidence="6" key="1">
    <citation type="submission" date="2021-02" db="EMBL/GenBank/DDBJ databases">
        <authorList>
            <person name="Dougan E. K."/>
            <person name="Rhodes N."/>
            <person name="Thang M."/>
            <person name="Chan C."/>
        </authorList>
    </citation>
    <scope>NUCLEOTIDE SEQUENCE</scope>
</reference>
<dbReference type="InterPro" id="IPR035992">
    <property type="entry name" value="Ricin_B-like_lectins"/>
</dbReference>
<evidence type="ECO:0000313" key="6">
    <source>
        <dbReference type="EMBL" id="CAE8630341.1"/>
    </source>
</evidence>
<dbReference type="InterPro" id="IPR029044">
    <property type="entry name" value="Nucleotide-diphossugar_trans"/>
</dbReference>
<dbReference type="Pfam" id="PF00535">
    <property type="entry name" value="Glycos_transf_2"/>
    <property type="match status" value="1"/>
</dbReference>
<dbReference type="PROSITE" id="PS50231">
    <property type="entry name" value="RICIN_B_LECTIN"/>
    <property type="match status" value="1"/>
</dbReference>
<dbReference type="InterPro" id="IPR027791">
    <property type="entry name" value="Galactosyl_T_C"/>
</dbReference>
<gene>
    <name evidence="6" type="ORF">PGLA2088_LOCUS957</name>
</gene>
<dbReference type="EMBL" id="CAJNNW010000704">
    <property type="protein sequence ID" value="CAE8630341.1"/>
    <property type="molecule type" value="Genomic_DNA"/>
</dbReference>
<dbReference type="Gene3D" id="2.80.10.50">
    <property type="match status" value="1"/>
</dbReference>
<feature type="non-terminal residue" evidence="6">
    <location>
        <position position="1"/>
    </location>
</feature>
<accession>A0A813GYK7</accession>
<dbReference type="GO" id="GO:0004653">
    <property type="term" value="F:polypeptide N-acetylgalactosaminyltransferase activity"/>
    <property type="evidence" value="ECO:0007669"/>
    <property type="project" value="TreeGrafter"/>
</dbReference>
<feature type="compositionally biased region" description="Pro residues" evidence="3">
    <location>
        <begin position="444"/>
        <end position="462"/>
    </location>
</feature>
<feature type="region of interest" description="Disordered" evidence="3">
    <location>
        <begin position="439"/>
        <end position="470"/>
    </location>
</feature>
<evidence type="ECO:0000259" key="5">
    <source>
        <dbReference type="Pfam" id="PF02709"/>
    </source>
</evidence>
<feature type="compositionally biased region" description="Low complexity" evidence="3">
    <location>
        <begin position="231"/>
        <end position="240"/>
    </location>
</feature>
<dbReference type="GO" id="GO:0005794">
    <property type="term" value="C:Golgi apparatus"/>
    <property type="evidence" value="ECO:0007669"/>
    <property type="project" value="TreeGrafter"/>
</dbReference>
<dbReference type="PANTHER" id="PTHR11675">
    <property type="entry name" value="N-ACETYLGALACTOSAMINYLTRANSFERASE"/>
    <property type="match status" value="1"/>
</dbReference>
<evidence type="ECO:0000256" key="3">
    <source>
        <dbReference type="SAM" id="MobiDB-lite"/>
    </source>
</evidence>
<evidence type="ECO:0000259" key="4">
    <source>
        <dbReference type="Pfam" id="PF00535"/>
    </source>
</evidence>
<dbReference type="SUPFAM" id="SSF50370">
    <property type="entry name" value="Ricin B-like lectins"/>
    <property type="match status" value="1"/>
</dbReference>
<protein>
    <recommendedName>
        <fullName evidence="8">Polypeptide N-acetylgalactosaminyltransferase</fullName>
    </recommendedName>
</protein>
<evidence type="ECO:0000313" key="7">
    <source>
        <dbReference type="Proteomes" id="UP000626109"/>
    </source>
</evidence>
<dbReference type="InterPro" id="IPR001173">
    <property type="entry name" value="Glyco_trans_2-like"/>
</dbReference>
<keyword evidence="1" id="KW-0808">Transferase</keyword>
<feature type="domain" description="Glycosyltransferase 2-like" evidence="4">
    <location>
        <begin position="488"/>
        <end position="614"/>
    </location>
</feature>
<feature type="domain" description="Galactosyltransferase C-terminal" evidence="5">
    <location>
        <begin position="647"/>
        <end position="696"/>
    </location>
</feature>